<keyword evidence="4" id="KW-1185">Reference proteome</keyword>
<protein>
    <recommendedName>
        <fullName evidence="2">LysM domain-containing protein</fullName>
    </recommendedName>
</protein>
<dbReference type="Proteomes" id="UP000193560">
    <property type="component" value="Unassembled WGS sequence"/>
</dbReference>
<organism evidence="3 4">
    <name type="scientific">Absidia repens</name>
    <dbReference type="NCBI Taxonomy" id="90262"/>
    <lineage>
        <taxon>Eukaryota</taxon>
        <taxon>Fungi</taxon>
        <taxon>Fungi incertae sedis</taxon>
        <taxon>Mucoromycota</taxon>
        <taxon>Mucoromycotina</taxon>
        <taxon>Mucoromycetes</taxon>
        <taxon>Mucorales</taxon>
        <taxon>Cunninghamellaceae</taxon>
        <taxon>Absidia</taxon>
    </lineage>
</organism>
<feature type="region of interest" description="Disordered" evidence="1">
    <location>
        <begin position="71"/>
        <end position="143"/>
    </location>
</feature>
<dbReference type="Pfam" id="PF01476">
    <property type="entry name" value="LysM"/>
    <property type="match status" value="1"/>
</dbReference>
<dbReference type="OrthoDB" id="2281372at2759"/>
<evidence type="ECO:0000313" key="4">
    <source>
        <dbReference type="Proteomes" id="UP000193560"/>
    </source>
</evidence>
<evidence type="ECO:0000313" key="3">
    <source>
        <dbReference type="EMBL" id="ORZ08401.1"/>
    </source>
</evidence>
<reference evidence="3 4" key="1">
    <citation type="submission" date="2016-07" db="EMBL/GenBank/DDBJ databases">
        <title>Pervasive Adenine N6-methylation of Active Genes in Fungi.</title>
        <authorList>
            <consortium name="DOE Joint Genome Institute"/>
            <person name="Mondo S.J."/>
            <person name="Dannebaum R.O."/>
            <person name="Kuo R.C."/>
            <person name="Labutti K."/>
            <person name="Haridas S."/>
            <person name="Kuo A."/>
            <person name="Salamov A."/>
            <person name="Ahrendt S.R."/>
            <person name="Lipzen A."/>
            <person name="Sullivan W."/>
            <person name="Andreopoulos W.B."/>
            <person name="Clum A."/>
            <person name="Lindquist E."/>
            <person name="Daum C."/>
            <person name="Ramamoorthy G.K."/>
            <person name="Gryganskyi A."/>
            <person name="Culley D."/>
            <person name="Magnuson J.K."/>
            <person name="James T.Y."/>
            <person name="O'Malley M.A."/>
            <person name="Stajich J.E."/>
            <person name="Spatafora J.W."/>
            <person name="Visel A."/>
            <person name="Grigoriev I.V."/>
        </authorList>
    </citation>
    <scope>NUCLEOTIDE SEQUENCE [LARGE SCALE GENOMIC DNA]</scope>
    <source>
        <strain evidence="3 4">NRRL 1336</strain>
    </source>
</reference>
<dbReference type="CDD" id="cd00118">
    <property type="entry name" value="LysM"/>
    <property type="match status" value="1"/>
</dbReference>
<gene>
    <name evidence="3" type="ORF">BCR42DRAFT_442207</name>
</gene>
<feature type="compositionally biased region" description="Low complexity" evidence="1">
    <location>
        <begin position="91"/>
        <end position="143"/>
    </location>
</feature>
<accession>A0A1X2I3J8</accession>
<dbReference type="Gene3D" id="3.10.350.10">
    <property type="entry name" value="LysM domain"/>
    <property type="match status" value="1"/>
</dbReference>
<comment type="caution">
    <text evidence="3">The sequence shown here is derived from an EMBL/GenBank/DDBJ whole genome shotgun (WGS) entry which is preliminary data.</text>
</comment>
<dbReference type="STRING" id="90262.A0A1X2I3J8"/>
<evidence type="ECO:0000256" key="1">
    <source>
        <dbReference type="SAM" id="MobiDB-lite"/>
    </source>
</evidence>
<dbReference type="PROSITE" id="PS51782">
    <property type="entry name" value="LYSM"/>
    <property type="match status" value="1"/>
</dbReference>
<feature type="compositionally biased region" description="Polar residues" evidence="1">
    <location>
        <begin position="74"/>
        <end position="90"/>
    </location>
</feature>
<evidence type="ECO:0000259" key="2">
    <source>
        <dbReference type="PROSITE" id="PS51782"/>
    </source>
</evidence>
<feature type="domain" description="LysM" evidence="2">
    <location>
        <begin position="11"/>
        <end position="61"/>
    </location>
</feature>
<dbReference type="InterPro" id="IPR036779">
    <property type="entry name" value="LysM_dom_sf"/>
</dbReference>
<proteinExistence type="predicted"/>
<dbReference type="EMBL" id="MCGE01000031">
    <property type="protein sequence ID" value="ORZ08401.1"/>
    <property type="molecule type" value="Genomic_DNA"/>
</dbReference>
<dbReference type="AlphaFoldDB" id="A0A1X2I3J8"/>
<name>A0A1X2I3J8_9FUNG</name>
<dbReference type="InterPro" id="IPR018392">
    <property type="entry name" value="LysM"/>
</dbReference>
<sequence length="183" mass="18161">MAGGPAAGCLQTHTVIAGESCDGIAASFKITSDEFYGMNPGLHHAGDHICDNLDNDKKYCVCMKEPCVPEPAPTTGNSTASTPGQDASTGSAASKVDTSSSSNPNSASAAIAGSPISSPSPSPSSSSSSSSPPSSKSPLTVNRSLSSPAAISSAAVSEKIKISNRAYVSIALVALGVVAVIYL</sequence>
<dbReference type="SUPFAM" id="SSF54106">
    <property type="entry name" value="LysM domain"/>
    <property type="match status" value="1"/>
</dbReference>